<gene>
    <name evidence="2" type="primary">cas2e</name>
    <name evidence="2" type="ORF">CRI94_16345</name>
</gene>
<dbReference type="EMBL" id="PDEQ01000010">
    <property type="protein sequence ID" value="PEN11352.1"/>
    <property type="molecule type" value="Genomic_DNA"/>
</dbReference>
<dbReference type="NCBIfam" id="TIGR01873">
    <property type="entry name" value="cas_CT1978"/>
    <property type="match status" value="1"/>
</dbReference>
<comment type="caution">
    <text evidence="2">The sequence shown here is derived from an EMBL/GenBank/DDBJ whole genome shotgun (WGS) entry which is preliminary data.</text>
</comment>
<organism evidence="2 3">
    <name type="scientific">Longibacter salinarum</name>
    <dbReference type="NCBI Taxonomy" id="1850348"/>
    <lineage>
        <taxon>Bacteria</taxon>
        <taxon>Pseudomonadati</taxon>
        <taxon>Rhodothermota</taxon>
        <taxon>Rhodothermia</taxon>
        <taxon>Rhodothermales</taxon>
        <taxon>Salisaetaceae</taxon>
        <taxon>Longibacter</taxon>
    </lineage>
</organism>
<dbReference type="RefSeq" id="WP_098078582.1">
    <property type="nucleotide sequence ID" value="NZ_PDEQ01000010.1"/>
</dbReference>
<feature type="region of interest" description="Disordered" evidence="1">
    <location>
        <begin position="108"/>
        <end position="135"/>
    </location>
</feature>
<name>A0A2A8CTX9_9BACT</name>
<evidence type="ECO:0000313" key="2">
    <source>
        <dbReference type="EMBL" id="PEN11352.1"/>
    </source>
</evidence>
<proteinExistence type="predicted"/>
<dbReference type="AlphaFoldDB" id="A0A2A8CTX9"/>
<evidence type="ECO:0000256" key="1">
    <source>
        <dbReference type="SAM" id="MobiDB-lite"/>
    </source>
</evidence>
<accession>A0A2A8CTX9</accession>
<dbReference type="Proteomes" id="UP000220102">
    <property type="component" value="Unassembled WGS sequence"/>
</dbReference>
<dbReference type="InterPro" id="IPR010152">
    <property type="entry name" value="CRISPR-assoc_prot_Cas2_sub"/>
</dbReference>
<dbReference type="Pfam" id="PF09707">
    <property type="entry name" value="Cas_Cas2CT1978"/>
    <property type="match status" value="1"/>
</dbReference>
<dbReference type="Gene3D" id="3.30.70.240">
    <property type="match status" value="1"/>
</dbReference>
<evidence type="ECO:0000313" key="3">
    <source>
        <dbReference type="Proteomes" id="UP000220102"/>
    </source>
</evidence>
<protein>
    <submittedName>
        <fullName evidence="2">Type I-E CRISPR-associated endoribonuclease Cas2</fullName>
    </submittedName>
</protein>
<reference evidence="2 3" key="1">
    <citation type="submission" date="2017-10" db="EMBL/GenBank/DDBJ databases">
        <title>Draft genome of Longibacter Salinarum.</title>
        <authorList>
            <person name="Goh K.M."/>
            <person name="Shamsir M.S."/>
            <person name="Lim S.W."/>
        </authorList>
    </citation>
    <scope>NUCLEOTIDE SEQUENCE [LARGE SCALE GENOMIC DNA]</scope>
    <source>
        <strain evidence="2 3">KCTC 52045</strain>
    </source>
</reference>
<keyword evidence="3" id="KW-1185">Reference proteome</keyword>
<sequence>MTIAVTRNTPGRFRGFLCSCMLEIAPGVFAAPRMKTAVRERVWNVMVEWSELVPDDGGVVMFWRDAEAPSGMVVRLIGYPKKELLEHEGVWLTLTNLTAAHDIEELRTVSDTDEAPVNDTDPMLPHHLQNDDSSD</sequence>
<dbReference type="OrthoDB" id="7570605at2"/>